<proteinExistence type="predicted"/>
<organism evidence="2 3">
    <name type="scientific">Calothrix parasitica NIES-267</name>
    <dbReference type="NCBI Taxonomy" id="1973488"/>
    <lineage>
        <taxon>Bacteria</taxon>
        <taxon>Bacillati</taxon>
        <taxon>Cyanobacteriota</taxon>
        <taxon>Cyanophyceae</taxon>
        <taxon>Nostocales</taxon>
        <taxon>Calotrichaceae</taxon>
        <taxon>Calothrix</taxon>
    </lineage>
</organism>
<evidence type="ECO:0000256" key="1">
    <source>
        <dbReference type="SAM" id="MobiDB-lite"/>
    </source>
</evidence>
<protein>
    <recommendedName>
        <fullName evidence="4">DUF3102 domain-containing protein</fullName>
    </recommendedName>
</protein>
<evidence type="ECO:0000313" key="2">
    <source>
        <dbReference type="EMBL" id="BAY81644.1"/>
    </source>
</evidence>
<dbReference type="AlphaFoldDB" id="A0A1Z4LKC6"/>
<evidence type="ECO:0008006" key="4">
    <source>
        <dbReference type="Google" id="ProtNLM"/>
    </source>
</evidence>
<keyword evidence="3" id="KW-1185">Reference proteome</keyword>
<evidence type="ECO:0000313" key="3">
    <source>
        <dbReference type="Proteomes" id="UP000218418"/>
    </source>
</evidence>
<accession>A0A1Z4LKC6</accession>
<sequence length="336" mass="37998">MSKLDKSKQITTSEFDYQALTPEQRNLVMQRTGEIQERLQRSAQDIWEIGQRLADVRAQLKHGQFEAWLKAEFDWSRRTAYNFINVYETFGERANLAQLDIASSALYLLAAPSTPDELREEYLLKAYDGEKITHKELSSDIKQNKQKSTPSKVNQKDSTPVGKAELPTATSIPEILQLIPPTPTVIDVESVEVQEPEPKLRLSVTEIKVEAGWYVLEGQHLVFCGDTATPEFHSHIPYVNLAVAATSNNWDHDWLIDVAATLIVLEESALQQKKLEKLIEMFSQPGEAIVFPWLPYPEMIAIANKFNRKVIGGDASQERCQQAIWASGLEFASVKL</sequence>
<dbReference type="EMBL" id="AP018227">
    <property type="protein sequence ID" value="BAY81644.1"/>
    <property type="molecule type" value="Genomic_DNA"/>
</dbReference>
<dbReference type="InterPro" id="IPR021451">
    <property type="entry name" value="DUF3102"/>
</dbReference>
<feature type="region of interest" description="Disordered" evidence="1">
    <location>
        <begin position="137"/>
        <end position="165"/>
    </location>
</feature>
<dbReference type="Pfam" id="PF11300">
    <property type="entry name" value="DUF3102"/>
    <property type="match status" value="1"/>
</dbReference>
<gene>
    <name evidence="2" type="ORF">NIES267_11210</name>
</gene>
<feature type="compositionally biased region" description="Polar residues" evidence="1">
    <location>
        <begin position="146"/>
        <end position="158"/>
    </location>
</feature>
<dbReference type="Proteomes" id="UP000218418">
    <property type="component" value="Chromosome"/>
</dbReference>
<name>A0A1Z4LKC6_9CYAN</name>
<reference evidence="2 3" key="1">
    <citation type="submission" date="2017-06" db="EMBL/GenBank/DDBJ databases">
        <title>Genome sequencing of cyanobaciteial culture collection at National Institute for Environmental Studies (NIES).</title>
        <authorList>
            <person name="Hirose Y."/>
            <person name="Shimura Y."/>
            <person name="Fujisawa T."/>
            <person name="Nakamura Y."/>
            <person name="Kawachi M."/>
        </authorList>
    </citation>
    <scope>NUCLEOTIDE SEQUENCE [LARGE SCALE GENOMIC DNA]</scope>
    <source>
        <strain evidence="2 3">NIES-267</strain>
    </source>
</reference>